<proteinExistence type="inferred from homology"/>
<feature type="domain" description="Beta-lactamase-related" evidence="2">
    <location>
        <begin position="22"/>
        <end position="318"/>
    </location>
</feature>
<name>A0A1R1EK59_9BACL</name>
<organism evidence="3 4">
    <name type="scientific">Paenibacillus rhizosphaerae</name>
    <dbReference type="NCBI Taxonomy" id="297318"/>
    <lineage>
        <taxon>Bacteria</taxon>
        <taxon>Bacillati</taxon>
        <taxon>Bacillota</taxon>
        <taxon>Bacilli</taxon>
        <taxon>Bacillales</taxon>
        <taxon>Paenibacillaceae</taxon>
        <taxon>Paenibacillus</taxon>
    </lineage>
</organism>
<dbReference type="STRING" id="297318.BK138_22295"/>
<dbReference type="PANTHER" id="PTHR22935">
    <property type="entry name" value="PENICILLIN-BINDING PROTEIN"/>
    <property type="match status" value="1"/>
</dbReference>
<evidence type="ECO:0000259" key="2">
    <source>
        <dbReference type="Pfam" id="PF00144"/>
    </source>
</evidence>
<dbReference type="RefSeq" id="WP_076173009.1">
    <property type="nucleotide sequence ID" value="NZ_MRTP01000007.1"/>
</dbReference>
<evidence type="ECO:0000313" key="4">
    <source>
        <dbReference type="Proteomes" id="UP000187172"/>
    </source>
</evidence>
<evidence type="ECO:0000313" key="3">
    <source>
        <dbReference type="EMBL" id="OMF52187.1"/>
    </source>
</evidence>
<dbReference type="SUPFAM" id="SSF56601">
    <property type="entry name" value="beta-lactamase/transpeptidase-like"/>
    <property type="match status" value="1"/>
</dbReference>
<dbReference type="AlphaFoldDB" id="A0A1R1EK59"/>
<dbReference type="InterPro" id="IPR012338">
    <property type="entry name" value="Beta-lactam/transpept-like"/>
</dbReference>
<dbReference type="InterPro" id="IPR001466">
    <property type="entry name" value="Beta-lactam-related"/>
</dbReference>
<accession>A0A1R1EK59</accession>
<gene>
    <name evidence="3" type="ORF">BK138_22295</name>
</gene>
<comment type="similarity">
    <text evidence="1">Belongs to the beta-lactamase family.</text>
</comment>
<evidence type="ECO:0000256" key="1">
    <source>
        <dbReference type="ARBA" id="ARBA00038473"/>
    </source>
</evidence>
<dbReference type="Gene3D" id="3.40.710.10">
    <property type="entry name" value="DD-peptidase/beta-lactamase superfamily"/>
    <property type="match status" value="1"/>
</dbReference>
<keyword evidence="4" id="KW-1185">Reference proteome</keyword>
<dbReference type="Pfam" id="PF00144">
    <property type="entry name" value="Beta-lactamase"/>
    <property type="match status" value="1"/>
</dbReference>
<reference evidence="3 4" key="1">
    <citation type="submission" date="2016-11" db="EMBL/GenBank/DDBJ databases">
        <title>Paenibacillus species isolates.</title>
        <authorList>
            <person name="Beno S.M."/>
        </authorList>
    </citation>
    <scope>NUCLEOTIDE SEQUENCE [LARGE SCALE GENOMIC DNA]</scope>
    <source>
        <strain evidence="3 4">FSL R5-0378</strain>
    </source>
</reference>
<sequence length="351" mass="39002">MIIPDHEIIEEANYLVQEHYGERNPLSVTIGILENGDHFYTGWGQPPGFDYASAIYEIASVTKVFTTSLLCILQRQGKLQLKDTVGQYIPEIASNAKVGAITLEQLATHTSGLPRLPAGLKQTVTDKLNPYQNYTEQHLLQDLLKTRPSSSGSFEYSNLGVGLLGLILSRCTGRSLEQLMREEICGPLFMEDTLFELNDEQQSRLLPVYTANGKPVPHWDLGVLAGAGGLRSTAHDLLQFAKANVGMGSAPITAALRDGQKPRHRVRRGEDVSLGWMVKTGIYHDRIHWHNGGTYGSSSFLGFHMEKNTAVVVLSNNGSFAMKMLSMMRPQKRHVDEIGFQLFKQLTKTVY</sequence>
<dbReference type="Proteomes" id="UP000187172">
    <property type="component" value="Unassembled WGS sequence"/>
</dbReference>
<dbReference type="InterPro" id="IPR051478">
    <property type="entry name" value="Beta-lactamase-like_AB/R"/>
</dbReference>
<comment type="caution">
    <text evidence="3">The sequence shown here is derived from an EMBL/GenBank/DDBJ whole genome shotgun (WGS) entry which is preliminary data.</text>
</comment>
<dbReference type="EMBL" id="MRTP01000007">
    <property type="protein sequence ID" value="OMF52187.1"/>
    <property type="molecule type" value="Genomic_DNA"/>
</dbReference>
<protein>
    <recommendedName>
        <fullName evidence="2">Beta-lactamase-related domain-containing protein</fullName>
    </recommendedName>
</protein>
<dbReference type="PANTHER" id="PTHR22935:SF95">
    <property type="entry name" value="BETA-LACTAMASE-LIKE 1-RELATED"/>
    <property type="match status" value="1"/>
</dbReference>